<dbReference type="InterPro" id="IPR008962">
    <property type="entry name" value="PapD-like_sf"/>
</dbReference>
<evidence type="ECO:0000313" key="3">
    <source>
        <dbReference type="RefSeq" id="XP_018494397.1"/>
    </source>
</evidence>
<dbReference type="AlphaFoldDB" id="A0AAJ7L539"/>
<organism evidence="2 3">
    <name type="scientific">Galendromus occidentalis</name>
    <name type="common">western predatory mite</name>
    <dbReference type="NCBI Taxonomy" id="34638"/>
    <lineage>
        <taxon>Eukaryota</taxon>
        <taxon>Metazoa</taxon>
        <taxon>Ecdysozoa</taxon>
        <taxon>Arthropoda</taxon>
        <taxon>Chelicerata</taxon>
        <taxon>Arachnida</taxon>
        <taxon>Acari</taxon>
        <taxon>Parasitiformes</taxon>
        <taxon>Mesostigmata</taxon>
        <taxon>Gamasina</taxon>
        <taxon>Phytoseioidea</taxon>
        <taxon>Phytoseiidae</taxon>
        <taxon>Typhlodrominae</taxon>
        <taxon>Galendromus</taxon>
    </lineage>
</organism>
<protein>
    <submittedName>
        <fullName evidence="3">Motile sperm domain-containing protein 1 isoform X1</fullName>
    </submittedName>
</protein>
<proteinExistence type="predicted"/>
<dbReference type="PANTHER" id="PTHR34441:SF1">
    <property type="entry name" value="MOTILE SPERM DOMAIN-CONTAINING 1"/>
    <property type="match status" value="1"/>
</dbReference>
<dbReference type="SUPFAM" id="SSF49354">
    <property type="entry name" value="PapD-like"/>
    <property type="match status" value="1"/>
</dbReference>
<gene>
    <name evidence="3" type="primary">LOC100907933</name>
</gene>
<dbReference type="InterPro" id="IPR039283">
    <property type="entry name" value="MOSPD1/3"/>
</dbReference>
<keyword evidence="2" id="KW-1185">Reference proteome</keyword>
<accession>A0AAJ7L539</accession>
<feature type="region of interest" description="Disordered" evidence="1">
    <location>
        <begin position="174"/>
        <end position="199"/>
    </location>
</feature>
<dbReference type="Gene3D" id="2.60.40.10">
    <property type="entry name" value="Immunoglobulins"/>
    <property type="match status" value="1"/>
</dbReference>
<dbReference type="InterPro" id="IPR013783">
    <property type="entry name" value="Ig-like_fold"/>
</dbReference>
<dbReference type="PANTHER" id="PTHR34441">
    <property type="entry name" value="MOTILE SPERM DOMAIN-CONTAINING PROTEIN 1"/>
    <property type="match status" value="1"/>
</dbReference>
<sequence length="262" mass="28455">MIQISLIRAPGVSFQTVGLGSSSTAELPDHLGIPGAVPQKRVSFRNRSSKTMSLRSASSAQSQLALFLNCQEVTFVANDLSTYKQFITIFNPYSFSVRFKAFCTSPQKYELSLAGGTVPAMNSIDIVVKLKDSSNVGSVDKFRFKISEPSNPNNILGERELDVILLADKPTSHEIPSGESFRPQRATSRPRAVIPNESQDSEPKANVFVILLGVSCLLSLCLPTSGEATESSIAQYVTLTVNQKLIAAFVLGMVTMVVFRTK</sequence>
<dbReference type="GO" id="GO:0005737">
    <property type="term" value="C:cytoplasm"/>
    <property type="evidence" value="ECO:0007669"/>
    <property type="project" value="TreeGrafter"/>
</dbReference>
<dbReference type="GeneID" id="100907933"/>
<evidence type="ECO:0000256" key="1">
    <source>
        <dbReference type="SAM" id="MobiDB-lite"/>
    </source>
</evidence>
<dbReference type="Proteomes" id="UP000694867">
    <property type="component" value="Unplaced"/>
</dbReference>
<reference evidence="3" key="1">
    <citation type="submission" date="2025-08" db="UniProtKB">
        <authorList>
            <consortium name="RefSeq"/>
        </authorList>
    </citation>
    <scope>IDENTIFICATION</scope>
</reference>
<evidence type="ECO:0000313" key="2">
    <source>
        <dbReference type="Proteomes" id="UP000694867"/>
    </source>
</evidence>
<dbReference type="RefSeq" id="XP_018494397.1">
    <property type="nucleotide sequence ID" value="XM_018638881.1"/>
</dbReference>
<name>A0AAJ7L539_9ACAR</name>